<accession>A0A9R1TD04</accession>
<feature type="transmembrane region" description="Helical" evidence="12">
    <location>
        <begin position="7"/>
        <end position="30"/>
    </location>
</feature>
<feature type="transmembrane region" description="Helical" evidence="12">
    <location>
        <begin position="458"/>
        <end position="477"/>
    </location>
</feature>
<dbReference type="GO" id="GO:0005886">
    <property type="term" value="C:plasma membrane"/>
    <property type="evidence" value="ECO:0007669"/>
    <property type="project" value="UniProtKB-SubCell"/>
</dbReference>
<gene>
    <name evidence="13" type="primary">SNMP1_1</name>
    <name evidence="15" type="synonym">LOC105268772</name>
    <name evidence="13" type="ORF">g.42922</name>
</gene>
<keyword evidence="9" id="KW-1015">Disulfide bond</keyword>
<reference evidence="13" key="1">
    <citation type="submission" date="2015-01" db="EMBL/GenBank/DDBJ databases">
        <title>Transcriptome Assembly of Fopius arisanus.</title>
        <authorList>
            <person name="Geib S."/>
        </authorList>
    </citation>
    <scope>NUCLEOTIDE SEQUENCE</scope>
</reference>
<evidence type="ECO:0000256" key="8">
    <source>
        <dbReference type="ARBA" id="ARBA00023136"/>
    </source>
</evidence>
<dbReference type="GO" id="GO:0005737">
    <property type="term" value="C:cytoplasm"/>
    <property type="evidence" value="ECO:0007669"/>
    <property type="project" value="TreeGrafter"/>
</dbReference>
<dbReference type="OrthoDB" id="10024078at2759"/>
<reference evidence="15" key="2">
    <citation type="submission" date="2025-04" db="UniProtKB">
        <authorList>
            <consortium name="RefSeq"/>
        </authorList>
    </citation>
    <scope>IDENTIFICATION</scope>
    <source>
        <strain evidence="15">USDA-PBARC FA_bdor</strain>
        <tissue evidence="15">Whole organism</tissue>
    </source>
</reference>
<keyword evidence="11" id="KW-0325">Glycoprotein</keyword>
<keyword evidence="8 12" id="KW-0472">Membrane</keyword>
<evidence type="ECO:0000256" key="7">
    <source>
        <dbReference type="ARBA" id="ARBA00022989"/>
    </source>
</evidence>
<evidence type="ECO:0000256" key="5">
    <source>
        <dbReference type="ARBA" id="ARBA00022692"/>
    </source>
</evidence>
<keyword evidence="10" id="KW-0675">Receptor</keyword>
<dbReference type="GO" id="GO:0007608">
    <property type="term" value="P:sensory perception of smell"/>
    <property type="evidence" value="ECO:0007669"/>
    <property type="project" value="UniProtKB-KW"/>
</dbReference>
<evidence type="ECO:0000256" key="6">
    <source>
        <dbReference type="ARBA" id="ARBA00022725"/>
    </source>
</evidence>
<sequence>MRLWLKLGIAGGSLFMFGTLFGFAIFPPFLKSQLKKQVTLKPGGDVRKMWEVVPFGIDFRVYLFNITNPDEIKTGAKPIVKEVGPFFYEEYKEKVDIVDNEEEDTAEYSNKVTWKFNLEKTGAGLSEETVITFPHLMILSMIMTVLREKPGMIGFAAKAVDSIFHKPDSIFFKATVKEFLWTGLPVDCTVQDLQGKAICSLLAENEGAFIKEGPQRYRFALLGAKNGTVVPDRIKVRRGLKNYLEVGEVIEVKGEKKQKVWAENGPCNDYQGTDTTIFHALLYEDEDVVSFATDLCISLPAYYRAPSNVKGIPTNQYTADFGDMNKDEHLKCLCPAPDKCMKKGYIDLFPCLGAPMIASLPHFYLADPIYLSQVDGLRPKKEDHEIFMNFVALAGAPIEAAKRLQFSMFIQPVEKFKLMKTFPNALLPLFWVEEGVLLDDEYLAPLKMLFTMITIVNVMKWLMMAGGLALAGTSGFLKYKEMQASQKLTITKVSPKVTANGNAPGSTEKKWPLNVSTLQSQNVPGIDN</sequence>
<comment type="similarity">
    <text evidence="2">Belongs to the CD36 family.</text>
</comment>
<keyword evidence="6" id="KW-0552">Olfaction</keyword>
<evidence type="ECO:0000256" key="11">
    <source>
        <dbReference type="ARBA" id="ARBA00023180"/>
    </source>
</evidence>
<evidence type="ECO:0000256" key="12">
    <source>
        <dbReference type="SAM" id="Phobius"/>
    </source>
</evidence>
<dbReference type="PRINTS" id="PR01609">
    <property type="entry name" value="CD36FAMILY"/>
</dbReference>
<evidence type="ECO:0000313" key="13">
    <source>
        <dbReference type="EMBL" id="JAG72240.1"/>
    </source>
</evidence>
<name>A0A0C9PMU6_9HYME</name>
<dbReference type="RefSeq" id="XP_011306891.1">
    <property type="nucleotide sequence ID" value="XM_011308589.1"/>
</dbReference>
<evidence type="ECO:0000313" key="14">
    <source>
        <dbReference type="Proteomes" id="UP000694866"/>
    </source>
</evidence>
<dbReference type="AlphaFoldDB" id="A0A0C9PMU6"/>
<evidence type="ECO:0000256" key="3">
    <source>
        <dbReference type="ARBA" id="ARBA00022475"/>
    </source>
</evidence>
<protein>
    <submittedName>
        <fullName evidence="13">SNMP1_1 protein</fullName>
    </submittedName>
    <submittedName>
        <fullName evidence="15">Sensory neuron membrane protein 1</fullName>
    </submittedName>
</protein>
<evidence type="ECO:0000256" key="2">
    <source>
        <dbReference type="ARBA" id="ARBA00010532"/>
    </source>
</evidence>
<dbReference type="KEGG" id="fas:105268772"/>
<dbReference type="PANTHER" id="PTHR11923">
    <property type="entry name" value="SCAVENGER RECEPTOR CLASS B TYPE-1 SR-B1"/>
    <property type="match status" value="1"/>
</dbReference>
<dbReference type="EMBL" id="GBYB01002473">
    <property type="protein sequence ID" value="JAG72240.1"/>
    <property type="molecule type" value="Transcribed_RNA"/>
</dbReference>
<dbReference type="GeneID" id="105268772"/>
<keyword evidence="4" id="KW-0716">Sensory transduction</keyword>
<dbReference type="GO" id="GO:0005044">
    <property type="term" value="F:scavenger receptor activity"/>
    <property type="evidence" value="ECO:0007669"/>
    <property type="project" value="TreeGrafter"/>
</dbReference>
<dbReference type="PANTHER" id="PTHR11923:SF69">
    <property type="entry name" value="SENSORY NEURON MEMBRANE PROTEIN 1"/>
    <property type="match status" value="1"/>
</dbReference>
<keyword evidence="5 12" id="KW-0812">Transmembrane</keyword>
<accession>A0A0C9PMU6</accession>
<dbReference type="InterPro" id="IPR002159">
    <property type="entry name" value="CD36_fam"/>
</dbReference>
<proteinExistence type="inferred from homology"/>
<organism evidence="13">
    <name type="scientific">Fopius arisanus</name>
    <dbReference type="NCBI Taxonomy" id="64838"/>
    <lineage>
        <taxon>Eukaryota</taxon>
        <taxon>Metazoa</taxon>
        <taxon>Ecdysozoa</taxon>
        <taxon>Arthropoda</taxon>
        <taxon>Hexapoda</taxon>
        <taxon>Insecta</taxon>
        <taxon>Pterygota</taxon>
        <taxon>Neoptera</taxon>
        <taxon>Endopterygota</taxon>
        <taxon>Hymenoptera</taxon>
        <taxon>Apocrita</taxon>
        <taxon>Ichneumonoidea</taxon>
        <taxon>Braconidae</taxon>
        <taxon>Opiinae</taxon>
        <taxon>Fopius</taxon>
    </lineage>
</organism>
<dbReference type="Pfam" id="PF01130">
    <property type="entry name" value="CD36"/>
    <property type="match status" value="1"/>
</dbReference>
<comment type="subcellular location">
    <subcellularLocation>
        <location evidence="1">Cell membrane</location>
        <topology evidence="1">Multi-pass membrane protein</topology>
    </subcellularLocation>
</comment>
<keyword evidence="7 12" id="KW-1133">Transmembrane helix</keyword>
<keyword evidence="14" id="KW-1185">Reference proteome</keyword>
<evidence type="ECO:0000313" key="15">
    <source>
        <dbReference type="RefSeq" id="XP_011306891.1"/>
    </source>
</evidence>
<evidence type="ECO:0000256" key="1">
    <source>
        <dbReference type="ARBA" id="ARBA00004651"/>
    </source>
</evidence>
<evidence type="ECO:0000256" key="9">
    <source>
        <dbReference type="ARBA" id="ARBA00023157"/>
    </source>
</evidence>
<dbReference type="Proteomes" id="UP000694866">
    <property type="component" value="Unplaced"/>
</dbReference>
<keyword evidence="3" id="KW-1003">Cell membrane</keyword>
<evidence type="ECO:0000256" key="10">
    <source>
        <dbReference type="ARBA" id="ARBA00023170"/>
    </source>
</evidence>
<evidence type="ECO:0000256" key="4">
    <source>
        <dbReference type="ARBA" id="ARBA00022606"/>
    </source>
</evidence>